<feature type="compositionally biased region" description="Pro residues" evidence="8">
    <location>
        <begin position="471"/>
        <end position="490"/>
    </location>
</feature>
<dbReference type="NCBIfam" id="TIGR01844">
    <property type="entry name" value="type_I_sec_TolC"/>
    <property type="match status" value="1"/>
</dbReference>
<dbReference type="InterPro" id="IPR051906">
    <property type="entry name" value="TolC-like"/>
</dbReference>
<dbReference type="RefSeq" id="WP_340356498.1">
    <property type="nucleotide sequence ID" value="NZ_JBBKZU010000003.1"/>
</dbReference>
<keyword evidence="5" id="KW-0812">Transmembrane</keyword>
<keyword evidence="9" id="KW-0732">Signal</keyword>
<evidence type="ECO:0000256" key="4">
    <source>
        <dbReference type="ARBA" id="ARBA00022452"/>
    </source>
</evidence>
<protein>
    <submittedName>
        <fullName evidence="10">TolC family outer membrane protein</fullName>
    </submittedName>
</protein>
<keyword evidence="11" id="KW-1185">Reference proteome</keyword>
<feature type="signal peptide" evidence="9">
    <location>
        <begin position="1"/>
        <end position="27"/>
    </location>
</feature>
<evidence type="ECO:0000256" key="7">
    <source>
        <dbReference type="ARBA" id="ARBA00023237"/>
    </source>
</evidence>
<comment type="caution">
    <text evidence="10">The sequence shown here is derived from an EMBL/GenBank/DDBJ whole genome shotgun (WGS) entry which is preliminary data.</text>
</comment>
<organism evidence="10 11">
    <name type="scientific">Variovorax ureilyticus</name>
    <dbReference type="NCBI Taxonomy" id="1836198"/>
    <lineage>
        <taxon>Bacteria</taxon>
        <taxon>Pseudomonadati</taxon>
        <taxon>Pseudomonadota</taxon>
        <taxon>Betaproteobacteria</taxon>
        <taxon>Burkholderiales</taxon>
        <taxon>Comamonadaceae</taxon>
        <taxon>Variovorax</taxon>
    </lineage>
</organism>
<evidence type="ECO:0000313" key="10">
    <source>
        <dbReference type="EMBL" id="MEJ8811186.1"/>
    </source>
</evidence>
<evidence type="ECO:0000256" key="6">
    <source>
        <dbReference type="ARBA" id="ARBA00023136"/>
    </source>
</evidence>
<name>A0ABU8VD04_9BURK</name>
<proteinExistence type="inferred from homology"/>
<evidence type="ECO:0000256" key="9">
    <source>
        <dbReference type="SAM" id="SignalP"/>
    </source>
</evidence>
<comment type="similarity">
    <text evidence="2">Belongs to the outer membrane factor (OMF) (TC 1.B.17) family.</text>
</comment>
<evidence type="ECO:0000256" key="3">
    <source>
        <dbReference type="ARBA" id="ARBA00022448"/>
    </source>
</evidence>
<dbReference type="PANTHER" id="PTHR30026:SF20">
    <property type="entry name" value="OUTER MEMBRANE PROTEIN TOLC"/>
    <property type="match status" value="1"/>
</dbReference>
<keyword evidence="3" id="KW-0813">Transport</keyword>
<dbReference type="InterPro" id="IPR003423">
    <property type="entry name" value="OMP_efflux"/>
</dbReference>
<feature type="chain" id="PRO_5045176982" evidence="9">
    <location>
        <begin position="28"/>
        <end position="509"/>
    </location>
</feature>
<keyword evidence="6" id="KW-0472">Membrane</keyword>
<evidence type="ECO:0000256" key="5">
    <source>
        <dbReference type="ARBA" id="ARBA00022692"/>
    </source>
</evidence>
<dbReference type="InterPro" id="IPR010130">
    <property type="entry name" value="T1SS_OMP_TolC"/>
</dbReference>
<dbReference type="PANTHER" id="PTHR30026">
    <property type="entry name" value="OUTER MEMBRANE PROTEIN TOLC"/>
    <property type="match status" value="1"/>
</dbReference>
<dbReference type="Pfam" id="PF02321">
    <property type="entry name" value="OEP"/>
    <property type="match status" value="2"/>
</dbReference>
<sequence>MPVPRPLPLSAALAAMFATALALPAHGQSLIDLYESARGYDATYQGALAQYDASVARAAQAKAGILPQVGLSANATSTEQELSTANASIRRALPSQTAGVNATQPLYRPANWAAYEQSKRQVDIAQDTLTIAEQDLIVRVSQAYFDVLSSQDTLALVRAQKVATAEQLASAKRNFEVGTSTITDQREAQARYDLVVAQEIAAENDLQVKKIALDQLVGRPGTNPTPLAAPVLLPPVLPADMEAWVSQADATHPAIQQARLGVEVASLEVDKARAGHKPTLDAQLGYNATNNPQGTTTSTSTGRVNVRAASIGVVFNLPLFAGFATENRIKETLALEEQSRQSLESTRRSVSQATRSAYLGLVSGAGQVKALEAAESSSQSALDANRLGYQVGVRINIDVLNSQSQLFQTKRDLAVARYNVLVGNLKLRQANGSLKQDDLQAINNTLATNGPPSSNSAASPDRPSAATQSPVPVPPTQPFAPPASQAPPVNPQGQGAPLPPPTIVPPPTR</sequence>
<evidence type="ECO:0000256" key="2">
    <source>
        <dbReference type="ARBA" id="ARBA00007613"/>
    </source>
</evidence>
<feature type="compositionally biased region" description="Pro residues" evidence="8">
    <location>
        <begin position="497"/>
        <end position="509"/>
    </location>
</feature>
<dbReference type="Proteomes" id="UP001365846">
    <property type="component" value="Unassembled WGS sequence"/>
</dbReference>
<dbReference type="EMBL" id="JBBKZU010000003">
    <property type="protein sequence ID" value="MEJ8811186.1"/>
    <property type="molecule type" value="Genomic_DNA"/>
</dbReference>
<gene>
    <name evidence="10" type="ORF">WKW77_08915</name>
</gene>
<feature type="region of interest" description="Disordered" evidence="8">
    <location>
        <begin position="444"/>
        <end position="509"/>
    </location>
</feature>
<reference evidence="10 11" key="1">
    <citation type="submission" date="2024-03" db="EMBL/GenBank/DDBJ databases">
        <title>Novel species of the genus Variovorax.</title>
        <authorList>
            <person name="Liu Q."/>
            <person name="Xin Y.-H."/>
        </authorList>
    </citation>
    <scope>NUCLEOTIDE SEQUENCE [LARGE SCALE GENOMIC DNA]</scope>
    <source>
        <strain evidence="10 11">KACC 18899</strain>
    </source>
</reference>
<comment type="subcellular location">
    <subcellularLocation>
        <location evidence="1">Cell outer membrane</location>
    </subcellularLocation>
</comment>
<evidence type="ECO:0000256" key="1">
    <source>
        <dbReference type="ARBA" id="ARBA00004442"/>
    </source>
</evidence>
<keyword evidence="4" id="KW-1134">Transmembrane beta strand</keyword>
<dbReference type="Gene3D" id="1.20.1600.10">
    <property type="entry name" value="Outer membrane efflux proteins (OEP)"/>
    <property type="match status" value="1"/>
</dbReference>
<accession>A0ABU8VD04</accession>
<dbReference type="SUPFAM" id="SSF56954">
    <property type="entry name" value="Outer membrane efflux proteins (OEP)"/>
    <property type="match status" value="1"/>
</dbReference>
<keyword evidence="7" id="KW-0998">Cell outer membrane</keyword>
<feature type="compositionally biased region" description="Low complexity" evidence="8">
    <location>
        <begin position="451"/>
        <end position="470"/>
    </location>
</feature>
<evidence type="ECO:0000256" key="8">
    <source>
        <dbReference type="SAM" id="MobiDB-lite"/>
    </source>
</evidence>
<evidence type="ECO:0000313" key="11">
    <source>
        <dbReference type="Proteomes" id="UP001365846"/>
    </source>
</evidence>